<dbReference type="OrthoDB" id="47374at2759"/>
<gene>
    <name evidence="4" type="ORF">MVES_001422</name>
</gene>
<dbReference type="PANTHER" id="PTHR42919:SF8">
    <property type="entry name" value="N-ALPHA-ACETYLTRANSFERASE 50"/>
    <property type="match status" value="1"/>
</dbReference>
<evidence type="ECO:0000313" key="5">
    <source>
        <dbReference type="Proteomes" id="UP000232875"/>
    </source>
</evidence>
<evidence type="ECO:0000256" key="2">
    <source>
        <dbReference type="ARBA" id="ARBA00023315"/>
    </source>
</evidence>
<dbReference type="AlphaFoldDB" id="A0A2N1JCJ0"/>
<dbReference type="CDD" id="cd04301">
    <property type="entry name" value="NAT_SF"/>
    <property type="match status" value="1"/>
</dbReference>
<dbReference type="PROSITE" id="PS51186">
    <property type="entry name" value="GNAT"/>
    <property type="match status" value="1"/>
</dbReference>
<dbReference type="GO" id="GO:0007064">
    <property type="term" value="P:mitotic sister chromatid cohesion"/>
    <property type="evidence" value="ECO:0007669"/>
    <property type="project" value="TreeGrafter"/>
</dbReference>
<dbReference type="InterPro" id="IPR000182">
    <property type="entry name" value="GNAT_dom"/>
</dbReference>
<keyword evidence="2" id="KW-0012">Acyltransferase</keyword>
<dbReference type="Proteomes" id="UP000232875">
    <property type="component" value="Unassembled WGS sequence"/>
</dbReference>
<proteinExistence type="predicted"/>
<evidence type="ECO:0000313" key="4">
    <source>
        <dbReference type="EMBL" id="PKI84259.1"/>
    </source>
</evidence>
<dbReference type="STRING" id="2020962.A0A2N1JCJ0"/>
<dbReference type="GO" id="GO:0031415">
    <property type="term" value="C:NatA complex"/>
    <property type="evidence" value="ECO:0007669"/>
    <property type="project" value="TreeGrafter"/>
</dbReference>
<feature type="domain" description="N-acetyltransferase" evidence="3">
    <location>
        <begin position="32"/>
        <end position="139"/>
    </location>
</feature>
<accession>A0A2N1JCJ0</accession>
<protein>
    <recommendedName>
        <fullName evidence="3">N-acetyltransferase domain-containing protein</fullName>
    </recommendedName>
</protein>
<organism evidence="4 5">
    <name type="scientific">Malassezia vespertilionis</name>
    <dbReference type="NCBI Taxonomy" id="2020962"/>
    <lineage>
        <taxon>Eukaryota</taxon>
        <taxon>Fungi</taxon>
        <taxon>Dikarya</taxon>
        <taxon>Basidiomycota</taxon>
        <taxon>Ustilaginomycotina</taxon>
        <taxon>Malasseziomycetes</taxon>
        <taxon>Malasseziales</taxon>
        <taxon>Malasseziaceae</taxon>
        <taxon>Malassezia</taxon>
    </lineage>
</organism>
<reference evidence="4 5" key="1">
    <citation type="submission" date="2017-10" db="EMBL/GenBank/DDBJ databases">
        <title>A novel species of cold-tolerant Malassezia isolated from bats.</title>
        <authorList>
            <person name="Lorch J.M."/>
            <person name="Palmer J.M."/>
            <person name="Vanderwolf K.J."/>
            <person name="Schmidt K.Z."/>
            <person name="Verant M.L."/>
            <person name="Weller T.J."/>
            <person name="Blehert D.S."/>
        </authorList>
    </citation>
    <scope>NUCLEOTIDE SEQUENCE [LARGE SCALE GENOMIC DNA]</scope>
    <source>
        <strain evidence="4 5">NWHC:44797-103</strain>
    </source>
</reference>
<dbReference type="GO" id="GO:0016747">
    <property type="term" value="F:acyltransferase activity, transferring groups other than amino-acyl groups"/>
    <property type="evidence" value="ECO:0007669"/>
    <property type="project" value="InterPro"/>
</dbReference>
<evidence type="ECO:0000259" key="3">
    <source>
        <dbReference type="PROSITE" id="PS51186"/>
    </source>
</evidence>
<evidence type="ECO:0000256" key="1">
    <source>
        <dbReference type="ARBA" id="ARBA00022679"/>
    </source>
</evidence>
<dbReference type="Pfam" id="PF00583">
    <property type="entry name" value="Acetyltransf_1"/>
    <property type="match status" value="1"/>
</dbReference>
<keyword evidence="1" id="KW-0808">Transferase</keyword>
<name>A0A2N1JCJ0_9BASI</name>
<dbReference type="EMBL" id="KZ454989">
    <property type="protein sequence ID" value="PKI84259.1"/>
    <property type="molecule type" value="Genomic_DNA"/>
</dbReference>
<dbReference type="PANTHER" id="PTHR42919">
    <property type="entry name" value="N-ALPHA-ACETYLTRANSFERASE"/>
    <property type="match status" value="1"/>
</dbReference>
<dbReference type="InterPro" id="IPR016181">
    <property type="entry name" value="Acyl_CoA_acyltransferase"/>
</dbReference>
<dbReference type="SUPFAM" id="SSF55729">
    <property type="entry name" value="Acyl-CoA N-acyltransferases (Nat)"/>
    <property type="match status" value="1"/>
</dbReference>
<dbReference type="InterPro" id="IPR051556">
    <property type="entry name" value="N-term/lysine_N-AcTrnsfr"/>
</dbReference>
<keyword evidence="5" id="KW-1185">Reference proteome</keyword>
<dbReference type="Gene3D" id="3.40.630.30">
    <property type="match status" value="1"/>
</dbReference>
<sequence>MAPTWPAMEYAERSKPQGSASVRSHIAERANISMADITPNNVGQLHMLNAKLFPIVYVKELYKVQGEDVKPLCKLGLFNDIPVGDICCTLEDGPDETTWKIYIMTLGVLPSYRRLGIATALLNHVLENAPVGGMFAGRR</sequence>